<evidence type="ECO:0000256" key="2">
    <source>
        <dbReference type="ARBA" id="ARBA00022448"/>
    </source>
</evidence>
<proteinExistence type="predicted"/>
<dbReference type="FunFam" id="3.40.50.300:FF:000854">
    <property type="entry name" value="Multidrug ABC transporter ATP-binding protein"/>
    <property type="match status" value="1"/>
</dbReference>
<feature type="transmembrane region" description="Helical" evidence="9">
    <location>
        <begin position="238"/>
        <end position="261"/>
    </location>
</feature>
<evidence type="ECO:0000313" key="13">
    <source>
        <dbReference type="Proteomes" id="UP000823634"/>
    </source>
</evidence>
<dbReference type="EMBL" id="JADINA010000033">
    <property type="protein sequence ID" value="MBO8426714.1"/>
    <property type="molecule type" value="Genomic_DNA"/>
</dbReference>
<evidence type="ECO:0000313" key="12">
    <source>
        <dbReference type="EMBL" id="MBO8426714.1"/>
    </source>
</evidence>
<feature type="transmembrane region" description="Helical" evidence="9">
    <location>
        <begin position="55"/>
        <end position="76"/>
    </location>
</feature>
<dbReference type="InterPro" id="IPR039421">
    <property type="entry name" value="Type_1_exporter"/>
</dbReference>
<dbReference type="PROSITE" id="PS50893">
    <property type="entry name" value="ABC_TRANSPORTER_2"/>
    <property type="match status" value="1"/>
</dbReference>
<dbReference type="InterPro" id="IPR011527">
    <property type="entry name" value="ABC1_TM_dom"/>
</dbReference>
<evidence type="ECO:0000256" key="7">
    <source>
        <dbReference type="ARBA" id="ARBA00022989"/>
    </source>
</evidence>
<keyword evidence="4 9" id="KW-0812">Transmembrane</keyword>
<keyword evidence="2" id="KW-0813">Transport</keyword>
<evidence type="ECO:0000256" key="8">
    <source>
        <dbReference type="ARBA" id="ARBA00023136"/>
    </source>
</evidence>
<dbReference type="SUPFAM" id="SSF90123">
    <property type="entry name" value="ABC transporter transmembrane region"/>
    <property type="match status" value="1"/>
</dbReference>
<keyword evidence="7 9" id="KW-1133">Transmembrane helix</keyword>
<dbReference type="Gene3D" id="1.20.1560.10">
    <property type="entry name" value="ABC transporter type 1, transmembrane domain"/>
    <property type="match status" value="1"/>
</dbReference>
<gene>
    <name evidence="12" type="ORF">IAC61_05320</name>
</gene>
<feature type="transmembrane region" description="Helical" evidence="9">
    <location>
        <begin position="161"/>
        <end position="179"/>
    </location>
</feature>
<keyword evidence="5" id="KW-0547">Nucleotide-binding</keyword>
<feature type="transmembrane region" description="Helical" evidence="9">
    <location>
        <begin position="137"/>
        <end position="155"/>
    </location>
</feature>
<dbReference type="AlphaFoldDB" id="A0A9D9DFN6"/>
<comment type="subcellular location">
    <subcellularLocation>
        <location evidence="1">Cell membrane</location>
        <topology evidence="1">Multi-pass membrane protein</topology>
    </subcellularLocation>
</comment>
<reference evidence="12" key="1">
    <citation type="submission" date="2020-10" db="EMBL/GenBank/DDBJ databases">
        <authorList>
            <person name="Gilroy R."/>
        </authorList>
    </citation>
    <scope>NUCLEOTIDE SEQUENCE</scope>
    <source>
        <strain evidence="12">17113</strain>
    </source>
</reference>
<evidence type="ECO:0000256" key="6">
    <source>
        <dbReference type="ARBA" id="ARBA00022840"/>
    </source>
</evidence>
<evidence type="ECO:0000256" key="9">
    <source>
        <dbReference type="SAM" id="Phobius"/>
    </source>
</evidence>
<feature type="transmembrane region" description="Helical" evidence="9">
    <location>
        <begin position="12"/>
        <end position="35"/>
    </location>
</feature>
<accession>A0A9D9DFN6</accession>
<dbReference type="PANTHER" id="PTHR24221">
    <property type="entry name" value="ATP-BINDING CASSETTE SUB-FAMILY B"/>
    <property type="match status" value="1"/>
</dbReference>
<dbReference type="Gene3D" id="3.40.50.300">
    <property type="entry name" value="P-loop containing nucleotide triphosphate hydrolases"/>
    <property type="match status" value="1"/>
</dbReference>
<feature type="transmembrane region" description="Helical" evidence="9">
    <location>
        <begin position="273"/>
        <end position="293"/>
    </location>
</feature>
<evidence type="ECO:0000256" key="5">
    <source>
        <dbReference type="ARBA" id="ARBA00022741"/>
    </source>
</evidence>
<dbReference type="PROSITE" id="PS50929">
    <property type="entry name" value="ABC_TM1F"/>
    <property type="match status" value="1"/>
</dbReference>
<reference evidence="12" key="2">
    <citation type="journal article" date="2021" name="PeerJ">
        <title>Extensive microbial diversity within the chicken gut microbiome revealed by metagenomics and culture.</title>
        <authorList>
            <person name="Gilroy R."/>
            <person name="Ravi A."/>
            <person name="Getino M."/>
            <person name="Pursley I."/>
            <person name="Horton D.L."/>
            <person name="Alikhan N.F."/>
            <person name="Baker D."/>
            <person name="Gharbi K."/>
            <person name="Hall N."/>
            <person name="Watson M."/>
            <person name="Adriaenssens E.M."/>
            <person name="Foster-Nyarko E."/>
            <person name="Jarju S."/>
            <person name="Secka A."/>
            <person name="Antonio M."/>
            <person name="Oren A."/>
            <person name="Chaudhuri R.R."/>
            <person name="La Ragione R."/>
            <person name="Hildebrand F."/>
            <person name="Pallen M.J."/>
        </authorList>
    </citation>
    <scope>NUCLEOTIDE SEQUENCE</scope>
    <source>
        <strain evidence="12">17113</strain>
    </source>
</reference>
<keyword evidence="3" id="KW-1003">Cell membrane</keyword>
<protein>
    <submittedName>
        <fullName evidence="12">ABC transporter ATP-binding protein</fullName>
    </submittedName>
</protein>
<dbReference type="Pfam" id="PF00664">
    <property type="entry name" value="ABC_membrane"/>
    <property type="match status" value="1"/>
</dbReference>
<dbReference type="GO" id="GO:0005886">
    <property type="term" value="C:plasma membrane"/>
    <property type="evidence" value="ECO:0007669"/>
    <property type="project" value="UniProtKB-SubCell"/>
</dbReference>
<dbReference type="SUPFAM" id="SSF52540">
    <property type="entry name" value="P-loop containing nucleoside triphosphate hydrolases"/>
    <property type="match status" value="1"/>
</dbReference>
<evidence type="ECO:0000259" key="10">
    <source>
        <dbReference type="PROSITE" id="PS50893"/>
    </source>
</evidence>
<feature type="domain" description="ABC transmembrane type-1" evidence="11">
    <location>
        <begin position="20"/>
        <end position="302"/>
    </location>
</feature>
<dbReference type="CDD" id="cd18548">
    <property type="entry name" value="ABC_6TM_Tm287_like"/>
    <property type="match status" value="1"/>
</dbReference>
<feature type="domain" description="ABC transporter" evidence="10">
    <location>
        <begin position="337"/>
        <end position="570"/>
    </location>
</feature>
<dbReference type="GO" id="GO:0140359">
    <property type="term" value="F:ABC-type transporter activity"/>
    <property type="evidence" value="ECO:0007669"/>
    <property type="project" value="InterPro"/>
</dbReference>
<keyword evidence="6 12" id="KW-0067">ATP-binding</keyword>
<dbReference type="Pfam" id="PF00005">
    <property type="entry name" value="ABC_tran"/>
    <property type="match status" value="1"/>
</dbReference>
<evidence type="ECO:0000256" key="4">
    <source>
        <dbReference type="ARBA" id="ARBA00022692"/>
    </source>
</evidence>
<evidence type="ECO:0000256" key="3">
    <source>
        <dbReference type="ARBA" id="ARBA00022475"/>
    </source>
</evidence>
<evidence type="ECO:0000259" key="11">
    <source>
        <dbReference type="PROSITE" id="PS50929"/>
    </source>
</evidence>
<comment type="caution">
    <text evidence="12">The sequence shown here is derived from an EMBL/GenBank/DDBJ whole genome shotgun (WGS) entry which is preliminary data.</text>
</comment>
<dbReference type="SMART" id="SM00382">
    <property type="entry name" value="AAA"/>
    <property type="match status" value="1"/>
</dbReference>
<dbReference type="GO" id="GO:0016887">
    <property type="term" value="F:ATP hydrolysis activity"/>
    <property type="evidence" value="ECO:0007669"/>
    <property type="project" value="InterPro"/>
</dbReference>
<dbReference type="Proteomes" id="UP000823634">
    <property type="component" value="Unassembled WGS sequence"/>
</dbReference>
<dbReference type="InterPro" id="IPR036640">
    <property type="entry name" value="ABC1_TM_sf"/>
</dbReference>
<organism evidence="12 13">
    <name type="scientific">Candidatus Alloenteromonas pullistercoris</name>
    <dbReference type="NCBI Taxonomy" id="2840785"/>
    <lineage>
        <taxon>Bacteria</taxon>
        <taxon>Bacillati</taxon>
        <taxon>Bacillota</taxon>
        <taxon>Bacillota incertae sedis</taxon>
        <taxon>Candidatus Alloenteromonas</taxon>
    </lineage>
</organism>
<dbReference type="PANTHER" id="PTHR24221:SF276">
    <property type="entry name" value="ABC TRANSPORTER, ATP-BINDING_PERMEASE PROTEIN"/>
    <property type="match status" value="1"/>
</dbReference>
<name>A0A9D9DFN6_9FIRM</name>
<dbReference type="InterPro" id="IPR003593">
    <property type="entry name" value="AAA+_ATPase"/>
</dbReference>
<dbReference type="InterPro" id="IPR017871">
    <property type="entry name" value="ABC_transporter-like_CS"/>
</dbReference>
<dbReference type="GO" id="GO:0005524">
    <property type="term" value="F:ATP binding"/>
    <property type="evidence" value="ECO:0007669"/>
    <property type="project" value="UniProtKB-KW"/>
</dbReference>
<sequence length="575" mass="62462">MTSLSPLKKHRFAVLAAPSLKVVECVCELIVPFLVKTIIDEGLSEDGSRYGDVGYIVSIALIVLALSVLGFLATMVTQYVASRVSTDYGYELRREVYRQFGSLSSSQINDYGRSKALNLLSSDSFSLQNGVFMFMRLLVRAPFLTIGSIVMSFVLNVYAGIAVLSALLLCALTVAIVMAKTPKGYVAVQSGLDELTSLGEDGVMGARVIRTFNLQEKSKAEFAAKSEEYKRRSDSLSLVNAIVNPLTFGLVNLAIVAVFYLGSYQFSFSGLSSGSIVAIVSLLTQALTALIQFSRLVTSLSKAFASKRRLDGFLALENCLKDGERDLPEVQQGETLIEAKGVSLSYGGESNAVDRVDFLLRKGERIGILGGTGSGKSSLLSLLLRFNDPSEGELCFGGIPYAELNSDDIRAQIAIVFQKPQIFEGTVYSNVALSDPEMGEERVNWALEQALCTEFASSYEDGMSHHIEEGGSNLSGGQRQRILIARALASRRSILILDDSTSALDYKSDLLIRQNIAAIKGISTIIVSQRATSIKDCDRIYVFDKGAIVGVGTNEELLESCPIYRETLQAQVDQR</sequence>
<dbReference type="PROSITE" id="PS00211">
    <property type="entry name" value="ABC_TRANSPORTER_1"/>
    <property type="match status" value="1"/>
</dbReference>
<evidence type="ECO:0000256" key="1">
    <source>
        <dbReference type="ARBA" id="ARBA00004651"/>
    </source>
</evidence>
<keyword evidence="8 9" id="KW-0472">Membrane</keyword>
<dbReference type="InterPro" id="IPR003439">
    <property type="entry name" value="ABC_transporter-like_ATP-bd"/>
</dbReference>
<dbReference type="InterPro" id="IPR027417">
    <property type="entry name" value="P-loop_NTPase"/>
</dbReference>